<keyword evidence="5" id="KW-1185">Reference proteome</keyword>
<organism evidence="4 5">
    <name type="scientific">Castanea mollissima</name>
    <name type="common">Chinese chestnut</name>
    <dbReference type="NCBI Taxonomy" id="60419"/>
    <lineage>
        <taxon>Eukaryota</taxon>
        <taxon>Viridiplantae</taxon>
        <taxon>Streptophyta</taxon>
        <taxon>Embryophyta</taxon>
        <taxon>Tracheophyta</taxon>
        <taxon>Spermatophyta</taxon>
        <taxon>Magnoliopsida</taxon>
        <taxon>eudicotyledons</taxon>
        <taxon>Gunneridae</taxon>
        <taxon>Pentapetalae</taxon>
        <taxon>rosids</taxon>
        <taxon>fabids</taxon>
        <taxon>Fagales</taxon>
        <taxon>Fagaceae</taxon>
        <taxon>Castanea</taxon>
    </lineage>
</organism>
<dbReference type="PANTHER" id="PTHR32125:SF4">
    <property type="entry name" value="2-C-METHYL-D-ERYTHRITOL 4-PHOSPHATE CYTIDYLYLTRANSFERASE, CHLOROPLASTIC"/>
    <property type="match status" value="1"/>
</dbReference>
<dbReference type="PANTHER" id="PTHR32125">
    <property type="entry name" value="2-C-METHYL-D-ERYTHRITOL 4-PHOSPHATE CYTIDYLYLTRANSFERASE, CHLOROPLASTIC"/>
    <property type="match status" value="1"/>
</dbReference>
<dbReference type="SUPFAM" id="SSF53448">
    <property type="entry name" value="Nucleotide-diphospho-sugar transferases"/>
    <property type="match status" value="1"/>
</dbReference>
<dbReference type="InterPro" id="IPR018294">
    <property type="entry name" value="ISPD_synthase_CS"/>
</dbReference>
<dbReference type="Proteomes" id="UP000737018">
    <property type="component" value="Unassembled WGS sequence"/>
</dbReference>
<comment type="similarity">
    <text evidence="1">Belongs to the IspD/TarI cytidylyltransferase family. IspD subfamily.</text>
</comment>
<dbReference type="AlphaFoldDB" id="A0A8J4VY25"/>
<dbReference type="OrthoDB" id="414267at2759"/>
<comment type="caution">
    <text evidence="4">The sequence shown here is derived from an EMBL/GenBank/DDBJ whole genome shotgun (WGS) entry which is preliminary data.</text>
</comment>
<sequence>MQQREQQPFLHQDLSSWNMSLQAVDLNSELVCVHDSARPLVSSRDIEKVLKDGWLNEAVVLGVPVKATIKEVTTPDDLLLPERILSMSPGESS</sequence>
<keyword evidence="2" id="KW-0808">Transferase</keyword>
<keyword evidence="3" id="KW-0548">Nucleotidyltransferase</keyword>
<evidence type="ECO:0000256" key="1">
    <source>
        <dbReference type="ARBA" id="ARBA00009789"/>
    </source>
</evidence>
<dbReference type="InterPro" id="IPR034683">
    <property type="entry name" value="IspD/TarI"/>
</dbReference>
<evidence type="ECO:0008006" key="6">
    <source>
        <dbReference type="Google" id="ProtNLM"/>
    </source>
</evidence>
<protein>
    <recommendedName>
        <fullName evidence="6">2-C-methyl-D-erythritol 4-phosphate cytidylyltransferase</fullName>
    </recommendedName>
</protein>
<dbReference type="GO" id="GO:0050518">
    <property type="term" value="F:2-C-methyl-D-erythritol 4-phosphate cytidylyltransferase activity"/>
    <property type="evidence" value="ECO:0007669"/>
    <property type="project" value="TreeGrafter"/>
</dbReference>
<dbReference type="EMBL" id="JRKL02001152">
    <property type="protein sequence ID" value="KAF3965684.1"/>
    <property type="molecule type" value="Genomic_DNA"/>
</dbReference>
<reference evidence="4" key="1">
    <citation type="submission" date="2020-03" db="EMBL/GenBank/DDBJ databases">
        <title>Castanea mollissima Vanexum genome sequencing.</title>
        <authorList>
            <person name="Staton M."/>
        </authorList>
    </citation>
    <scope>NUCLEOTIDE SEQUENCE</scope>
    <source>
        <tissue evidence="4">Leaf</tissue>
    </source>
</reference>
<dbReference type="Pfam" id="PF01128">
    <property type="entry name" value="IspD"/>
    <property type="match status" value="1"/>
</dbReference>
<evidence type="ECO:0000313" key="5">
    <source>
        <dbReference type="Proteomes" id="UP000737018"/>
    </source>
</evidence>
<gene>
    <name evidence="4" type="ORF">CMV_010146</name>
</gene>
<accession>A0A8J4VY25</accession>
<dbReference type="GO" id="GO:0008299">
    <property type="term" value="P:isoprenoid biosynthetic process"/>
    <property type="evidence" value="ECO:0007669"/>
    <property type="project" value="InterPro"/>
</dbReference>
<evidence type="ECO:0000313" key="4">
    <source>
        <dbReference type="EMBL" id="KAF3965684.1"/>
    </source>
</evidence>
<dbReference type="InterPro" id="IPR029044">
    <property type="entry name" value="Nucleotide-diphossugar_trans"/>
</dbReference>
<dbReference type="InterPro" id="IPR050088">
    <property type="entry name" value="IspD/TarI_cytidylyltransf_bact"/>
</dbReference>
<name>A0A8J4VY25_9ROSI</name>
<dbReference type="PROSITE" id="PS01295">
    <property type="entry name" value="ISPD"/>
    <property type="match status" value="1"/>
</dbReference>
<proteinExistence type="inferred from homology"/>
<evidence type="ECO:0000256" key="3">
    <source>
        <dbReference type="ARBA" id="ARBA00022695"/>
    </source>
</evidence>
<evidence type="ECO:0000256" key="2">
    <source>
        <dbReference type="ARBA" id="ARBA00022679"/>
    </source>
</evidence>
<dbReference type="Gene3D" id="3.90.550.10">
    <property type="entry name" value="Spore Coat Polysaccharide Biosynthesis Protein SpsA, Chain A"/>
    <property type="match status" value="1"/>
</dbReference>